<feature type="transmembrane region" description="Helical" evidence="4">
    <location>
        <begin position="150"/>
        <end position="170"/>
    </location>
</feature>
<dbReference type="Gene3D" id="1.20.1250.20">
    <property type="entry name" value="MFS general substrate transporter like domains"/>
    <property type="match status" value="1"/>
</dbReference>
<dbReference type="GO" id="GO:0016020">
    <property type="term" value="C:membrane"/>
    <property type="evidence" value="ECO:0007669"/>
    <property type="project" value="UniProtKB-SubCell"/>
</dbReference>
<dbReference type="Proteomes" id="UP000242146">
    <property type="component" value="Unassembled WGS sequence"/>
</dbReference>
<comment type="similarity">
    <text evidence="2">Belongs to the major facilitator superfamily. Monocarboxylate porter (TC 2.A.1.13) family.</text>
</comment>
<accession>A0A1X2GG38</accession>
<feature type="region of interest" description="Disordered" evidence="3">
    <location>
        <begin position="1"/>
        <end position="36"/>
    </location>
</feature>
<feature type="transmembrane region" description="Helical" evidence="4">
    <location>
        <begin position="319"/>
        <end position="340"/>
    </location>
</feature>
<evidence type="ECO:0000256" key="4">
    <source>
        <dbReference type="SAM" id="Phobius"/>
    </source>
</evidence>
<comment type="caution">
    <text evidence="6">The sequence shown here is derived from an EMBL/GenBank/DDBJ whole genome shotgun (WGS) entry which is preliminary data.</text>
</comment>
<evidence type="ECO:0000256" key="1">
    <source>
        <dbReference type="ARBA" id="ARBA00004141"/>
    </source>
</evidence>
<keyword evidence="4" id="KW-0812">Transmembrane</keyword>
<feature type="compositionally biased region" description="Basic and acidic residues" evidence="3">
    <location>
        <begin position="1"/>
        <end position="11"/>
    </location>
</feature>
<dbReference type="CDD" id="cd17352">
    <property type="entry name" value="MFS_MCT_SLC16"/>
    <property type="match status" value="1"/>
</dbReference>
<evidence type="ECO:0000256" key="3">
    <source>
        <dbReference type="SAM" id="MobiDB-lite"/>
    </source>
</evidence>
<keyword evidence="7" id="KW-1185">Reference proteome</keyword>
<dbReference type="InterPro" id="IPR020846">
    <property type="entry name" value="MFS_dom"/>
</dbReference>
<feature type="compositionally biased region" description="Polar residues" evidence="3">
    <location>
        <begin position="12"/>
        <end position="26"/>
    </location>
</feature>
<feature type="transmembrane region" description="Helical" evidence="4">
    <location>
        <begin position="381"/>
        <end position="400"/>
    </location>
</feature>
<dbReference type="PANTHER" id="PTHR11360:SF284">
    <property type="entry name" value="EG:103B4.3 PROTEIN-RELATED"/>
    <property type="match status" value="1"/>
</dbReference>
<dbReference type="OrthoDB" id="6499973at2759"/>
<sequence length="444" mass="48551">MEKAQCDDPDRSSTSTTADQTFQEDTLSPKDETPVDVDDGFEEGGYGWLVILGSWFCQITSMGVGQSWWVMQDYYAQHDFHNLSNAATLLPFVGTVLSIFFNLMGAPAQILTSVVGYRATLIVGVVLKVAGLIISGWAKEPWQLIICQGIIFGSGASITFCVVMAVAPAWFRKHRALALGLLSSGSGAGGVIMPLMMESINASLGPAWTYRILGFMVLGMDTIAVLLIKEKNPPKERKRKRLTDIFHLQVLKDANYLLYCMGSMIALLGYFEPFFFLPAYATYVGLSAKQGSALIAVISGCNFFGRIIIGFIADRCGKVNTNITFTILGGLSSLLIWTFAFNYATLMAFAVVFGLTCASYFALLSTITVQLVGLDRFPSALSILLLTNIISGLGPNFSSWVEQAVGATNPFFSYKMFSGVCYLVGAVFLIMLKFRLDRRPWAKV</sequence>
<name>A0A1X2GG38_9FUNG</name>
<feature type="transmembrane region" description="Helical" evidence="4">
    <location>
        <begin position="48"/>
        <end position="71"/>
    </location>
</feature>
<dbReference type="InterPro" id="IPR011701">
    <property type="entry name" value="MFS"/>
</dbReference>
<dbReference type="GO" id="GO:0022857">
    <property type="term" value="F:transmembrane transporter activity"/>
    <property type="evidence" value="ECO:0007669"/>
    <property type="project" value="InterPro"/>
</dbReference>
<gene>
    <name evidence="6" type="ORF">DM01DRAFT_1336233</name>
</gene>
<evidence type="ECO:0000256" key="2">
    <source>
        <dbReference type="ARBA" id="ARBA00006727"/>
    </source>
</evidence>
<dbReference type="Pfam" id="PF07690">
    <property type="entry name" value="MFS_1"/>
    <property type="match status" value="1"/>
</dbReference>
<protein>
    <submittedName>
        <fullName evidence="6">MFS general substrate transporter</fullName>
    </submittedName>
</protein>
<feature type="transmembrane region" description="Helical" evidence="4">
    <location>
        <begin position="208"/>
        <end position="228"/>
    </location>
</feature>
<dbReference type="AlphaFoldDB" id="A0A1X2GG38"/>
<evidence type="ECO:0000313" key="6">
    <source>
        <dbReference type="EMBL" id="ORX53046.1"/>
    </source>
</evidence>
<dbReference type="EMBL" id="MCGT01000016">
    <property type="protein sequence ID" value="ORX53046.1"/>
    <property type="molecule type" value="Genomic_DNA"/>
</dbReference>
<keyword evidence="4" id="KW-0472">Membrane</keyword>
<dbReference type="STRING" id="101127.A0A1X2GG38"/>
<feature type="transmembrane region" description="Helical" evidence="4">
    <location>
        <begin position="412"/>
        <end position="432"/>
    </location>
</feature>
<dbReference type="PANTHER" id="PTHR11360">
    <property type="entry name" value="MONOCARBOXYLATE TRANSPORTER"/>
    <property type="match status" value="1"/>
</dbReference>
<dbReference type="InterPro" id="IPR036259">
    <property type="entry name" value="MFS_trans_sf"/>
</dbReference>
<keyword evidence="4" id="KW-1133">Transmembrane helix</keyword>
<evidence type="ECO:0000259" key="5">
    <source>
        <dbReference type="PROSITE" id="PS50850"/>
    </source>
</evidence>
<reference evidence="6 7" key="1">
    <citation type="submission" date="2016-07" db="EMBL/GenBank/DDBJ databases">
        <title>Pervasive Adenine N6-methylation of Active Genes in Fungi.</title>
        <authorList>
            <consortium name="DOE Joint Genome Institute"/>
            <person name="Mondo S.J."/>
            <person name="Dannebaum R.O."/>
            <person name="Kuo R.C."/>
            <person name="Labutti K."/>
            <person name="Haridas S."/>
            <person name="Kuo A."/>
            <person name="Salamov A."/>
            <person name="Ahrendt S.R."/>
            <person name="Lipzen A."/>
            <person name="Sullivan W."/>
            <person name="Andreopoulos W.B."/>
            <person name="Clum A."/>
            <person name="Lindquist E."/>
            <person name="Daum C."/>
            <person name="Ramamoorthy G.K."/>
            <person name="Gryganskyi A."/>
            <person name="Culley D."/>
            <person name="Magnuson J.K."/>
            <person name="James T.Y."/>
            <person name="O'Malley M.A."/>
            <person name="Stajich J.E."/>
            <person name="Spatafora J.W."/>
            <person name="Visel A."/>
            <person name="Grigoriev I.V."/>
        </authorList>
    </citation>
    <scope>NUCLEOTIDE SEQUENCE [LARGE SCALE GENOMIC DNA]</scope>
    <source>
        <strain evidence="6 7">NRRL 3301</strain>
    </source>
</reference>
<comment type="subcellular location">
    <subcellularLocation>
        <location evidence="1">Membrane</location>
        <topology evidence="1">Multi-pass membrane protein</topology>
    </subcellularLocation>
</comment>
<dbReference type="InterPro" id="IPR050327">
    <property type="entry name" value="Proton-linked_MCT"/>
</dbReference>
<dbReference type="SUPFAM" id="SSF103473">
    <property type="entry name" value="MFS general substrate transporter"/>
    <property type="match status" value="1"/>
</dbReference>
<feature type="transmembrane region" description="Helical" evidence="4">
    <location>
        <begin position="177"/>
        <end position="196"/>
    </location>
</feature>
<proteinExistence type="inferred from homology"/>
<feature type="transmembrane region" description="Helical" evidence="4">
    <location>
        <begin position="83"/>
        <end position="103"/>
    </location>
</feature>
<feature type="transmembrane region" description="Helical" evidence="4">
    <location>
        <begin position="293"/>
        <end position="312"/>
    </location>
</feature>
<organism evidence="6 7">
    <name type="scientific">Hesseltinella vesiculosa</name>
    <dbReference type="NCBI Taxonomy" id="101127"/>
    <lineage>
        <taxon>Eukaryota</taxon>
        <taxon>Fungi</taxon>
        <taxon>Fungi incertae sedis</taxon>
        <taxon>Mucoromycota</taxon>
        <taxon>Mucoromycotina</taxon>
        <taxon>Mucoromycetes</taxon>
        <taxon>Mucorales</taxon>
        <taxon>Cunninghamellaceae</taxon>
        <taxon>Hesseltinella</taxon>
    </lineage>
</organism>
<feature type="domain" description="Major facilitator superfamily (MFS) profile" evidence="5">
    <location>
        <begin position="46"/>
        <end position="437"/>
    </location>
</feature>
<feature type="transmembrane region" description="Helical" evidence="4">
    <location>
        <begin position="346"/>
        <end position="369"/>
    </location>
</feature>
<feature type="transmembrane region" description="Helical" evidence="4">
    <location>
        <begin position="115"/>
        <end position="138"/>
    </location>
</feature>
<feature type="transmembrane region" description="Helical" evidence="4">
    <location>
        <begin position="256"/>
        <end position="281"/>
    </location>
</feature>
<evidence type="ECO:0000313" key="7">
    <source>
        <dbReference type="Proteomes" id="UP000242146"/>
    </source>
</evidence>
<dbReference type="PROSITE" id="PS50850">
    <property type="entry name" value="MFS"/>
    <property type="match status" value="1"/>
</dbReference>